<evidence type="ECO:0000256" key="3">
    <source>
        <dbReference type="ARBA" id="ARBA00022792"/>
    </source>
</evidence>
<dbReference type="InParanoid" id="Q4N770"/>
<evidence type="ECO:0000256" key="1">
    <source>
        <dbReference type="ARBA" id="ARBA00004273"/>
    </source>
</evidence>
<keyword evidence="5" id="KW-0496">Mitochondrion</keyword>
<sequence>MIRRVLFNRRISNNILIRYRNVNNIDAFNRTELTDPVNPFVSGTNRFFSSDSFMQTVLKQVKKDLEKDKSLQEAMEKLESESQISEKISRISEYFEKTRDFSKDCINKLSETKNSKIVKNCLDSAKSIAVGFDKVSSYLYDEKGHAKRIRSKMNLKQRTSKSSSKEQKEETVLTEAKESGDDTPDNSLVLAKESVWDRFGSKIRDMPFLYEFFENPIISKLFGDTSLASALREMKRLDPSFNLPDLVELVEHVIAPHVVESYLKGDGEALKLHCGEVAFNILNTSIKERNLQKLVLDPSILILKNVELKGGMKVKEGDPWLIFNFTTQQINCLRDTKGKVCAGQIDDIREVVYSIAISRHPNPLETLEYPYLVLNTIILSL</sequence>
<organism evidence="9 10">
    <name type="scientific">Theileria parva</name>
    <name type="common">East coast fever infection agent</name>
    <dbReference type="NCBI Taxonomy" id="5875"/>
    <lineage>
        <taxon>Eukaryota</taxon>
        <taxon>Sar</taxon>
        <taxon>Alveolata</taxon>
        <taxon>Apicomplexa</taxon>
        <taxon>Aconoidasida</taxon>
        <taxon>Piroplasmida</taxon>
        <taxon>Theileriidae</taxon>
        <taxon>Theileria</taxon>
    </lineage>
</organism>
<dbReference type="PANTHER" id="PTHR10721">
    <property type="entry name" value="MITOCHONDRIAL IMPORT INNER MEMBRANE TRANSLOCASE SUBUNIT TIM44"/>
    <property type="match status" value="1"/>
</dbReference>
<comment type="caution">
    <text evidence="9">The sequence shown here is derived from an EMBL/GenBank/DDBJ whole genome shotgun (WGS) entry which is preliminary data.</text>
</comment>
<dbReference type="FunCoup" id="Q4N770">
    <property type="interactions" value="129"/>
</dbReference>
<dbReference type="InterPro" id="IPR032710">
    <property type="entry name" value="NTF2-like_dom_sf"/>
</dbReference>
<dbReference type="InterPro" id="IPR039544">
    <property type="entry name" value="Tim44-like"/>
</dbReference>
<feature type="compositionally biased region" description="Basic and acidic residues" evidence="7">
    <location>
        <begin position="163"/>
        <end position="180"/>
    </location>
</feature>
<dbReference type="GeneID" id="3503125"/>
<dbReference type="EMBL" id="AAGK01000001">
    <property type="protein sequence ID" value="EAN34188.1"/>
    <property type="molecule type" value="Genomic_DNA"/>
</dbReference>
<evidence type="ECO:0000256" key="4">
    <source>
        <dbReference type="ARBA" id="ARBA00022946"/>
    </source>
</evidence>
<feature type="region of interest" description="Disordered" evidence="7">
    <location>
        <begin position="150"/>
        <end position="184"/>
    </location>
</feature>
<dbReference type="GO" id="GO:0005743">
    <property type="term" value="C:mitochondrial inner membrane"/>
    <property type="evidence" value="ECO:0007669"/>
    <property type="project" value="UniProtKB-SubCell"/>
</dbReference>
<feature type="compositionally biased region" description="Basic residues" evidence="7">
    <location>
        <begin position="150"/>
        <end position="159"/>
    </location>
</feature>
<dbReference type="InterPro" id="IPR007379">
    <property type="entry name" value="Tim44-like_dom"/>
</dbReference>
<dbReference type="KEGG" id="tpv:TP01_0950"/>
<gene>
    <name evidence="9" type="ordered locus">TP01_0950</name>
</gene>
<evidence type="ECO:0000256" key="2">
    <source>
        <dbReference type="ARBA" id="ARBA00009597"/>
    </source>
</evidence>
<dbReference type="SUPFAM" id="SSF54427">
    <property type="entry name" value="NTF2-like"/>
    <property type="match status" value="1"/>
</dbReference>
<evidence type="ECO:0000313" key="9">
    <source>
        <dbReference type="EMBL" id="EAN34188.1"/>
    </source>
</evidence>
<evidence type="ECO:0000256" key="7">
    <source>
        <dbReference type="SAM" id="MobiDB-lite"/>
    </source>
</evidence>
<evidence type="ECO:0000259" key="8">
    <source>
        <dbReference type="SMART" id="SM00978"/>
    </source>
</evidence>
<reference evidence="9 10" key="1">
    <citation type="journal article" date="2005" name="Science">
        <title>Genome sequence of Theileria parva, a bovine pathogen that transforms lymphocytes.</title>
        <authorList>
            <person name="Gardner M.J."/>
            <person name="Bishop R."/>
            <person name="Shah T."/>
            <person name="de Villiers E.P."/>
            <person name="Carlton J.M."/>
            <person name="Hall N."/>
            <person name="Ren Q."/>
            <person name="Paulsen I.T."/>
            <person name="Pain A."/>
            <person name="Berriman M."/>
            <person name="Wilson R.J.M."/>
            <person name="Sato S."/>
            <person name="Ralph S.A."/>
            <person name="Mann D.J."/>
            <person name="Xiong Z."/>
            <person name="Shallom S.J."/>
            <person name="Weidman J."/>
            <person name="Jiang L."/>
            <person name="Lynn J."/>
            <person name="Weaver B."/>
            <person name="Shoaibi A."/>
            <person name="Domingo A.R."/>
            <person name="Wasawo D."/>
            <person name="Crabtree J."/>
            <person name="Wortman J.R."/>
            <person name="Haas B."/>
            <person name="Angiuoli S.V."/>
            <person name="Creasy T.H."/>
            <person name="Lu C."/>
            <person name="Suh B."/>
            <person name="Silva J.C."/>
            <person name="Utterback T.R."/>
            <person name="Feldblyum T.V."/>
            <person name="Pertea M."/>
            <person name="Allen J."/>
            <person name="Nierman W.C."/>
            <person name="Taracha E.L.N."/>
            <person name="Salzberg S.L."/>
            <person name="White O.R."/>
            <person name="Fitzhugh H.A."/>
            <person name="Morzaria S."/>
            <person name="Venter J.C."/>
            <person name="Fraser C.M."/>
            <person name="Nene V."/>
        </authorList>
    </citation>
    <scope>NUCLEOTIDE SEQUENCE [LARGE SCALE GENOMIC DNA]</scope>
    <source>
        <strain evidence="9 10">Muguga</strain>
    </source>
</reference>
<dbReference type="eggNOG" id="KOG2580">
    <property type="taxonomic scope" value="Eukaryota"/>
</dbReference>
<keyword evidence="10" id="KW-1185">Reference proteome</keyword>
<evidence type="ECO:0000256" key="6">
    <source>
        <dbReference type="ARBA" id="ARBA00023136"/>
    </source>
</evidence>
<dbReference type="OMA" id="HESAWDK"/>
<proteinExistence type="inferred from homology"/>
<dbReference type="STRING" id="5875.Q4N770"/>
<dbReference type="SMART" id="SM00978">
    <property type="entry name" value="Tim44"/>
    <property type="match status" value="1"/>
</dbReference>
<evidence type="ECO:0000313" key="10">
    <source>
        <dbReference type="Proteomes" id="UP000001949"/>
    </source>
</evidence>
<accession>Q4N770</accession>
<name>Q4N770_THEPA</name>
<dbReference type="Proteomes" id="UP000001949">
    <property type="component" value="Unassembled WGS sequence"/>
</dbReference>
<dbReference type="Pfam" id="PF04280">
    <property type="entry name" value="Tim44"/>
    <property type="match status" value="1"/>
</dbReference>
<evidence type="ECO:0000256" key="5">
    <source>
        <dbReference type="ARBA" id="ARBA00023128"/>
    </source>
</evidence>
<keyword evidence="4" id="KW-0809">Transit peptide</keyword>
<dbReference type="GO" id="GO:0051087">
    <property type="term" value="F:protein-folding chaperone binding"/>
    <property type="evidence" value="ECO:0007669"/>
    <property type="project" value="TreeGrafter"/>
</dbReference>
<dbReference type="AlphaFoldDB" id="Q4N770"/>
<keyword evidence="3" id="KW-0999">Mitochondrion inner membrane</keyword>
<comment type="subcellular location">
    <subcellularLocation>
        <location evidence="1">Mitochondrion inner membrane</location>
    </subcellularLocation>
</comment>
<dbReference type="VEuPathDB" id="PiroplasmaDB:TpMuguga_01g00950"/>
<feature type="domain" description="Tim44-like" evidence="8">
    <location>
        <begin position="227"/>
        <end position="378"/>
    </location>
</feature>
<dbReference type="Gene3D" id="3.10.450.240">
    <property type="match status" value="1"/>
</dbReference>
<protein>
    <submittedName>
        <fullName evidence="9">Mitochondrial import inner membrane translocase, putative</fullName>
    </submittedName>
</protein>
<dbReference type="PANTHER" id="PTHR10721:SF1">
    <property type="entry name" value="MITOCHONDRIAL IMPORT INNER MEMBRANE TRANSLOCASE SUBUNIT TIM44"/>
    <property type="match status" value="1"/>
</dbReference>
<dbReference type="GO" id="GO:0030150">
    <property type="term" value="P:protein import into mitochondrial matrix"/>
    <property type="evidence" value="ECO:0007669"/>
    <property type="project" value="TreeGrafter"/>
</dbReference>
<comment type="similarity">
    <text evidence="2">Belongs to the Tim44 family.</text>
</comment>
<keyword evidence="6" id="KW-0472">Membrane</keyword>